<dbReference type="Gene3D" id="1.25.40.10">
    <property type="entry name" value="Tetratricopeptide repeat domain"/>
    <property type="match status" value="1"/>
</dbReference>
<dbReference type="Pfam" id="PF01535">
    <property type="entry name" value="PPR"/>
    <property type="match status" value="1"/>
</dbReference>
<keyword evidence="1" id="KW-0677">Repeat</keyword>
<name>A0ABC8RS42_9AQUA</name>
<evidence type="ECO:0008006" key="5">
    <source>
        <dbReference type="Google" id="ProtNLM"/>
    </source>
</evidence>
<keyword evidence="4" id="KW-1185">Reference proteome</keyword>
<dbReference type="PANTHER" id="PTHR47926">
    <property type="entry name" value="PENTATRICOPEPTIDE REPEAT-CONTAINING PROTEIN"/>
    <property type="match status" value="1"/>
</dbReference>
<dbReference type="AlphaFoldDB" id="A0ABC8RS42"/>
<dbReference type="InterPro" id="IPR002885">
    <property type="entry name" value="PPR_rpt"/>
</dbReference>
<evidence type="ECO:0000313" key="3">
    <source>
        <dbReference type="EMBL" id="CAK9146951.1"/>
    </source>
</evidence>
<evidence type="ECO:0000313" key="4">
    <source>
        <dbReference type="Proteomes" id="UP001642360"/>
    </source>
</evidence>
<proteinExistence type="predicted"/>
<evidence type="ECO:0000256" key="1">
    <source>
        <dbReference type="ARBA" id="ARBA00022737"/>
    </source>
</evidence>
<dbReference type="PANTHER" id="PTHR47926:SF540">
    <property type="entry name" value="PENTATRICOPEPTIDE REPEAT-CONTAINING PROTEIN"/>
    <property type="match status" value="1"/>
</dbReference>
<dbReference type="InterPro" id="IPR011990">
    <property type="entry name" value="TPR-like_helical_dom_sf"/>
</dbReference>
<organism evidence="3 4">
    <name type="scientific">Ilex paraguariensis</name>
    <name type="common">yerba mate</name>
    <dbReference type="NCBI Taxonomy" id="185542"/>
    <lineage>
        <taxon>Eukaryota</taxon>
        <taxon>Viridiplantae</taxon>
        <taxon>Streptophyta</taxon>
        <taxon>Embryophyta</taxon>
        <taxon>Tracheophyta</taxon>
        <taxon>Spermatophyta</taxon>
        <taxon>Magnoliopsida</taxon>
        <taxon>eudicotyledons</taxon>
        <taxon>Gunneridae</taxon>
        <taxon>Pentapetalae</taxon>
        <taxon>asterids</taxon>
        <taxon>campanulids</taxon>
        <taxon>Aquifoliales</taxon>
        <taxon>Aquifoliaceae</taxon>
        <taxon>Ilex</taxon>
    </lineage>
</organism>
<sequence>MERFVKWNLPSQKGMLQTLLHSPTENPPHISSYPPTDFPVLDWPKLPQTRPTSPLPYGPPRSPTQRLRCFKDGSNEDSEVKPNWVTITSVLPACAHTVESARRIHNYATEIGLDFHSSVETALAATYVRCGSLVDAQSCFDRIRQNEKSLVTWNTMITAYASHGHGTEALSTFEDMIRAGIQRGCCQDAAILDLLMLA</sequence>
<reference evidence="3 4" key="1">
    <citation type="submission" date="2024-02" db="EMBL/GenBank/DDBJ databases">
        <authorList>
            <person name="Vignale AGUSTIN F."/>
            <person name="Sosa J E."/>
            <person name="Modenutti C."/>
        </authorList>
    </citation>
    <scope>NUCLEOTIDE SEQUENCE [LARGE SCALE GENOMIC DNA]</scope>
</reference>
<evidence type="ECO:0000256" key="2">
    <source>
        <dbReference type="PROSITE-ProRule" id="PRU00708"/>
    </source>
</evidence>
<dbReference type="NCBIfam" id="TIGR00756">
    <property type="entry name" value="PPR"/>
    <property type="match status" value="1"/>
</dbReference>
<gene>
    <name evidence="3" type="ORF">ILEXP_LOCUS14828</name>
</gene>
<dbReference type="Proteomes" id="UP001642360">
    <property type="component" value="Unassembled WGS sequence"/>
</dbReference>
<protein>
    <recommendedName>
        <fullName evidence="5">Pentatricopeptide repeat-containing protein</fullName>
    </recommendedName>
</protein>
<dbReference type="PROSITE" id="PS51375">
    <property type="entry name" value="PPR"/>
    <property type="match status" value="1"/>
</dbReference>
<dbReference type="InterPro" id="IPR046960">
    <property type="entry name" value="PPR_At4g14850-like_plant"/>
</dbReference>
<feature type="repeat" description="PPR" evidence="2">
    <location>
        <begin position="149"/>
        <end position="183"/>
    </location>
</feature>
<comment type="caution">
    <text evidence="3">The sequence shown here is derived from an EMBL/GenBank/DDBJ whole genome shotgun (WGS) entry which is preliminary data.</text>
</comment>
<accession>A0ABC8RS42</accession>
<dbReference type="EMBL" id="CAUOFW020001626">
    <property type="protein sequence ID" value="CAK9146951.1"/>
    <property type="molecule type" value="Genomic_DNA"/>
</dbReference>